<evidence type="ECO:0000313" key="1">
    <source>
        <dbReference type="EMBL" id="KGO31700.1"/>
    </source>
</evidence>
<evidence type="ECO:0000313" key="2">
    <source>
        <dbReference type="Proteomes" id="UP000030023"/>
    </source>
</evidence>
<sequence length="52" mass="6111">MAGYQSNQQAEKQKRYPLFQTLLNATQNMTQNDDDNLKLLLHKRHSVYDSIT</sequence>
<comment type="caution">
    <text evidence="1">The sequence shown here is derived from an EMBL/GenBank/DDBJ whole genome shotgun (WGS) entry which is preliminary data.</text>
</comment>
<proteinExistence type="predicted"/>
<name>A0ABR4XQP7_9LACO</name>
<gene>
    <name evidence="1" type="ORF">Q757_05585</name>
</gene>
<reference evidence="1 2" key="1">
    <citation type="journal article" date="2014" name="Antonie Van Leeuwenhoek">
        <title>Oenococcus alcoholitolerans sp. nov., a lactic acid bacteria isolated from cachaca and ethanol fermentation processes.</title>
        <authorList>
            <person name="Badotti F."/>
            <person name="Moreira A.P."/>
            <person name="Tonon L.A."/>
            <person name="de Lucena B.T."/>
            <person name="Gomes Fde C."/>
            <person name="Kruger R."/>
            <person name="Thompson C.C."/>
            <person name="de Morais M.A.Jr."/>
            <person name="Rosa C.A."/>
            <person name="Thompson F.L."/>
        </authorList>
    </citation>
    <scope>NUCLEOTIDE SEQUENCE [LARGE SCALE GENOMIC DNA]</scope>
    <source>
        <strain evidence="1 2">UFRJ-M7.2.18</strain>
    </source>
</reference>
<organism evidence="1 2">
    <name type="scientific">Oenococcus alcoholitolerans</name>
    <dbReference type="NCBI Taxonomy" id="931074"/>
    <lineage>
        <taxon>Bacteria</taxon>
        <taxon>Bacillati</taxon>
        <taxon>Bacillota</taxon>
        <taxon>Bacilli</taxon>
        <taxon>Lactobacillales</taxon>
        <taxon>Lactobacillaceae</taxon>
        <taxon>Oenococcus</taxon>
    </lineage>
</organism>
<dbReference type="Proteomes" id="UP000030023">
    <property type="component" value="Unassembled WGS sequence"/>
</dbReference>
<dbReference type="EMBL" id="AXCV01000243">
    <property type="protein sequence ID" value="KGO31700.1"/>
    <property type="molecule type" value="Genomic_DNA"/>
</dbReference>
<accession>A0ABR4XQP7</accession>
<protein>
    <submittedName>
        <fullName evidence="1">Uncharacterized protein</fullName>
    </submittedName>
</protein>
<keyword evidence="2" id="KW-1185">Reference proteome</keyword>